<evidence type="ECO:0000256" key="1">
    <source>
        <dbReference type="SAM" id="Phobius"/>
    </source>
</evidence>
<proteinExistence type="predicted"/>
<sequence length="44" mass="4982">MLVATLVSLLISTLKNQMLLRRLFSVRCGAAVLCIIYAPYMTFF</sequence>
<dbReference type="Proteomes" id="UP000015106">
    <property type="component" value="Chromosome 7"/>
</dbReference>
<evidence type="ECO:0000313" key="3">
    <source>
        <dbReference type="Proteomes" id="UP000015106"/>
    </source>
</evidence>
<keyword evidence="3" id="KW-1185">Reference proteome</keyword>
<dbReference type="AlphaFoldDB" id="A0A8R7R259"/>
<name>A0A8R7R259_TRIUA</name>
<reference evidence="3" key="1">
    <citation type="journal article" date="2013" name="Nature">
        <title>Draft genome of the wheat A-genome progenitor Triticum urartu.</title>
        <authorList>
            <person name="Ling H.Q."/>
            <person name="Zhao S."/>
            <person name="Liu D."/>
            <person name="Wang J."/>
            <person name="Sun H."/>
            <person name="Zhang C."/>
            <person name="Fan H."/>
            <person name="Li D."/>
            <person name="Dong L."/>
            <person name="Tao Y."/>
            <person name="Gao C."/>
            <person name="Wu H."/>
            <person name="Li Y."/>
            <person name="Cui Y."/>
            <person name="Guo X."/>
            <person name="Zheng S."/>
            <person name="Wang B."/>
            <person name="Yu K."/>
            <person name="Liang Q."/>
            <person name="Yang W."/>
            <person name="Lou X."/>
            <person name="Chen J."/>
            <person name="Feng M."/>
            <person name="Jian J."/>
            <person name="Zhang X."/>
            <person name="Luo G."/>
            <person name="Jiang Y."/>
            <person name="Liu J."/>
            <person name="Wang Z."/>
            <person name="Sha Y."/>
            <person name="Zhang B."/>
            <person name="Wu H."/>
            <person name="Tang D."/>
            <person name="Shen Q."/>
            <person name="Xue P."/>
            <person name="Zou S."/>
            <person name="Wang X."/>
            <person name="Liu X."/>
            <person name="Wang F."/>
            <person name="Yang Y."/>
            <person name="An X."/>
            <person name="Dong Z."/>
            <person name="Zhang K."/>
            <person name="Zhang X."/>
            <person name="Luo M.C."/>
            <person name="Dvorak J."/>
            <person name="Tong Y."/>
            <person name="Wang J."/>
            <person name="Yang H."/>
            <person name="Li Z."/>
            <person name="Wang D."/>
            <person name="Zhang A."/>
            <person name="Wang J."/>
        </authorList>
    </citation>
    <scope>NUCLEOTIDE SEQUENCE</scope>
    <source>
        <strain evidence="3">cv. G1812</strain>
    </source>
</reference>
<dbReference type="Gramene" id="TuG1812G0700004420.01.T01">
    <property type="protein sequence ID" value="TuG1812G0700004420.01.T01.cds272701"/>
    <property type="gene ID" value="TuG1812G0700004420.01"/>
</dbReference>
<feature type="transmembrane region" description="Helical" evidence="1">
    <location>
        <begin position="24"/>
        <end position="43"/>
    </location>
</feature>
<keyword evidence="1" id="KW-1133">Transmembrane helix</keyword>
<dbReference type="EnsemblPlants" id="TuG1812G0700004420.01.T01">
    <property type="protein sequence ID" value="TuG1812G0700004420.01.T01.cds272701"/>
    <property type="gene ID" value="TuG1812G0700004420.01"/>
</dbReference>
<keyword evidence="1" id="KW-0472">Membrane</keyword>
<reference evidence="2" key="2">
    <citation type="submission" date="2018-03" db="EMBL/GenBank/DDBJ databases">
        <title>The Triticum urartu genome reveals the dynamic nature of wheat genome evolution.</title>
        <authorList>
            <person name="Ling H."/>
            <person name="Ma B."/>
            <person name="Shi X."/>
            <person name="Liu H."/>
            <person name="Dong L."/>
            <person name="Sun H."/>
            <person name="Cao Y."/>
            <person name="Gao Q."/>
            <person name="Zheng S."/>
            <person name="Li Y."/>
            <person name="Yu Y."/>
            <person name="Du H."/>
            <person name="Qi M."/>
            <person name="Li Y."/>
            <person name="Yu H."/>
            <person name="Cui Y."/>
            <person name="Wang N."/>
            <person name="Chen C."/>
            <person name="Wu H."/>
            <person name="Zhao Y."/>
            <person name="Zhang J."/>
            <person name="Li Y."/>
            <person name="Zhou W."/>
            <person name="Zhang B."/>
            <person name="Hu W."/>
            <person name="Eijk M."/>
            <person name="Tang J."/>
            <person name="Witsenboer H."/>
            <person name="Zhao S."/>
            <person name="Li Z."/>
            <person name="Zhang A."/>
            <person name="Wang D."/>
            <person name="Liang C."/>
        </authorList>
    </citation>
    <scope>NUCLEOTIDE SEQUENCE [LARGE SCALE GENOMIC DNA]</scope>
    <source>
        <strain evidence="2">cv. G1812</strain>
    </source>
</reference>
<accession>A0A8R7R259</accession>
<evidence type="ECO:0000313" key="2">
    <source>
        <dbReference type="EnsemblPlants" id="TuG1812G0700004420.01.T01.cds272701"/>
    </source>
</evidence>
<keyword evidence="1" id="KW-0812">Transmembrane</keyword>
<reference evidence="2" key="3">
    <citation type="submission" date="2022-06" db="UniProtKB">
        <authorList>
            <consortium name="EnsemblPlants"/>
        </authorList>
    </citation>
    <scope>IDENTIFICATION</scope>
</reference>
<organism evidence="2 3">
    <name type="scientific">Triticum urartu</name>
    <name type="common">Red wild einkorn</name>
    <name type="synonym">Crithodium urartu</name>
    <dbReference type="NCBI Taxonomy" id="4572"/>
    <lineage>
        <taxon>Eukaryota</taxon>
        <taxon>Viridiplantae</taxon>
        <taxon>Streptophyta</taxon>
        <taxon>Embryophyta</taxon>
        <taxon>Tracheophyta</taxon>
        <taxon>Spermatophyta</taxon>
        <taxon>Magnoliopsida</taxon>
        <taxon>Liliopsida</taxon>
        <taxon>Poales</taxon>
        <taxon>Poaceae</taxon>
        <taxon>BOP clade</taxon>
        <taxon>Pooideae</taxon>
        <taxon>Triticodae</taxon>
        <taxon>Triticeae</taxon>
        <taxon>Triticinae</taxon>
        <taxon>Triticum</taxon>
    </lineage>
</organism>
<protein>
    <submittedName>
        <fullName evidence="2">Uncharacterized protein</fullName>
    </submittedName>
</protein>